<sequence>MERYLSLCRVALKNTIFVIFLAAQIHGFLLSAQRNPSVVVCPTYCVGQDTCWASSYCRGKSLGMEANANDIATSANQDSDDEAQVFVRNFRQARALPCIYRCGSTDDIIDAIHTSPTNADVETAEAVLLHRARLVLDLRSPSERDEERAQQWMAHAPGGPLSVIDWNDNRDAKFVENERTVLRIDVLSPSRLFSHLESKWFNPSQRALSALFYTLDTNKLHELRMDVLNKKGLFGLYEAILFTSGNELCAALQAITICLESFNHRPESDGAIVVHCVEGKDRTGLVVMLCQSMMGLADEHIIDDYFQSDKRKKSGSSAATTALGNQTRGKLDRRAFSGAPREVMISTMALIRSEWGSISEYLDSIGFDTSWQERYTKSIHLTTSTIRSNL</sequence>
<dbReference type="InterPro" id="IPR029021">
    <property type="entry name" value="Prot-tyrosine_phosphatase-like"/>
</dbReference>
<gene>
    <name evidence="1" type="ORF">ASEP1449_LOCUS6250</name>
</gene>
<dbReference type="AlphaFoldDB" id="A0A7S2UD73"/>
<dbReference type="InterPro" id="IPR026893">
    <property type="entry name" value="Tyr/Ser_Pase_IphP-type"/>
</dbReference>
<dbReference type="Gene3D" id="3.90.190.10">
    <property type="entry name" value="Protein tyrosine phosphatase superfamily"/>
    <property type="match status" value="1"/>
</dbReference>
<dbReference type="SUPFAM" id="SSF52799">
    <property type="entry name" value="(Phosphotyrosine protein) phosphatases II"/>
    <property type="match status" value="1"/>
</dbReference>
<dbReference type="PROSITE" id="PS00383">
    <property type="entry name" value="TYR_PHOSPHATASE_1"/>
    <property type="match status" value="1"/>
</dbReference>
<dbReference type="GO" id="GO:0004721">
    <property type="term" value="F:phosphoprotein phosphatase activity"/>
    <property type="evidence" value="ECO:0007669"/>
    <property type="project" value="InterPro"/>
</dbReference>
<evidence type="ECO:0008006" key="2">
    <source>
        <dbReference type="Google" id="ProtNLM"/>
    </source>
</evidence>
<protein>
    <recommendedName>
        <fullName evidence="2">Tyrosine specific protein phosphatases domain-containing protein</fullName>
    </recommendedName>
</protein>
<organism evidence="1">
    <name type="scientific">Attheya septentrionalis</name>
    <dbReference type="NCBI Taxonomy" id="420275"/>
    <lineage>
        <taxon>Eukaryota</taxon>
        <taxon>Sar</taxon>
        <taxon>Stramenopiles</taxon>
        <taxon>Ochrophyta</taxon>
        <taxon>Bacillariophyta</taxon>
        <taxon>Coscinodiscophyceae</taxon>
        <taxon>Chaetocerotophycidae</taxon>
        <taxon>Chaetocerotales</taxon>
        <taxon>Attheyaceae</taxon>
        <taxon>Attheya</taxon>
    </lineage>
</organism>
<dbReference type="InterPro" id="IPR016130">
    <property type="entry name" value="Tyr_Pase_AS"/>
</dbReference>
<dbReference type="EMBL" id="HBHQ01009249">
    <property type="protein sequence ID" value="CAD9814425.1"/>
    <property type="molecule type" value="Transcribed_RNA"/>
</dbReference>
<name>A0A7S2UD73_9STRA</name>
<accession>A0A7S2UD73</accession>
<dbReference type="Pfam" id="PF13350">
    <property type="entry name" value="Y_phosphatase3"/>
    <property type="match status" value="1"/>
</dbReference>
<reference evidence="1" key="1">
    <citation type="submission" date="2021-01" db="EMBL/GenBank/DDBJ databases">
        <authorList>
            <person name="Corre E."/>
            <person name="Pelletier E."/>
            <person name="Niang G."/>
            <person name="Scheremetjew M."/>
            <person name="Finn R."/>
            <person name="Kale V."/>
            <person name="Holt S."/>
            <person name="Cochrane G."/>
            <person name="Meng A."/>
            <person name="Brown T."/>
            <person name="Cohen L."/>
        </authorList>
    </citation>
    <scope>NUCLEOTIDE SEQUENCE</scope>
    <source>
        <strain evidence="1">CCMP2084</strain>
    </source>
</reference>
<evidence type="ECO:0000313" key="1">
    <source>
        <dbReference type="EMBL" id="CAD9814425.1"/>
    </source>
</evidence>
<proteinExistence type="predicted"/>